<keyword evidence="3" id="KW-0255">Endonuclease</keyword>
<dbReference type="GO" id="GO:0004519">
    <property type="term" value="F:endonuclease activity"/>
    <property type="evidence" value="ECO:0007669"/>
    <property type="project" value="UniProtKB-KW"/>
</dbReference>
<feature type="domain" description="DUF222" evidence="2">
    <location>
        <begin position="101"/>
        <end position="303"/>
    </location>
</feature>
<feature type="compositionally biased region" description="Low complexity" evidence="1">
    <location>
        <begin position="334"/>
        <end position="352"/>
    </location>
</feature>
<feature type="region of interest" description="Disordered" evidence="1">
    <location>
        <begin position="305"/>
        <end position="370"/>
    </location>
</feature>
<organism evidence="3 4">
    <name type="scientific">Pengzhenrongella frigida</name>
    <dbReference type="NCBI Taxonomy" id="1259133"/>
    <lineage>
        <taxon>Bacteria</taxon>
        <taxon>Bacillati</taxon>
        <taxon>Actinomycetota</taxon>
        <taxon>Actinomycetes</taxon>
        <taxon>Micrococcales</taxon>
        <taxon>Pengzhenrongella</taxon>
    </lineage>
</organism>
<proteinExistence type="predicted"/>
<reference evidence="3 4" key="1">
    <citation type="submission" date="2019-01" db="EMBL/GenBank/DDBJ databases">
        <title>Novel species of Cellulomonas.</title>
        <authorList>
            <person name="Liu Q."/>
            <person name="Xin Y.-H."/>
        </authorList>
    </citation>
    <scope>NUCLEOTIDE SEQUENCE [LARGE SCALE GENOMIC DNA]</scope>
    <source>
        <strain evidence="3 4">HLT2-17</strain>
    </source>
</reference>
<keyword evidence="3" id="KW-0378">Hydrolase</keyword>
<dbReference type="OrthoDB" id="5140334at2"/>
<keyword evidence="4" id="KW-1185">Reference proteome</keyword>
<sequence>MFDHRWLQSDVAGQRPAPTQDAPGTPHGPGPRDRAGTADVAGSQVMPAGWVEPSADLVALWAAIDAALGEPDVPASYAETAAERLDDFDLVELIARLERDASHARARQLVAVEVLSRRASMNPSWPITVAQPNVAGEEVAAALGTSRAAGRELVDTARLFAGPLLATATALEAGQIDWGKARIVAAVLGDVAVQVAADVQDRVLPHAGRRTHTQLRADLAKALIVVDPTDAEQRTVRAVDHRRVCRPKVLADGMAGIWAVLPAAVAAAIDTALTATARHATHAGDPRTTDQLRADAFAAALIGTGTGAHRHGPGGSGGSGDAVSSHCPGASFGPSATTPAATEPALAGVAPTGPAPTGPAPSVPSPPNPLTLAGGVHVDVTVSLATLLGLDENPGQLAGYGPITAQTARQLAAAGTWRRLVTDPLTGTVLDVGTTRYHPPADLAAMIRARDHHCLSMICAVAADRCDLDHREPFHPDGTGGATSAANLGPLCRRDHLIKTHARWHLSTDPQTPGSYTWTTPTGHSYPYRPDPPPGHEPPLTRDFDWDTPPPF</sequence>
<evidence type="ECO:0000313" key="4">
    <source>
        <dbReference type="Proteomes" id="UP000293764"/>
    </source>
</evidence>
<dbReference type="Proteomes" id="UP000293764">
    <property type="component" value="Unassembled WGS sequence"/>
</dbReference>
<dbReference type="Pfam" id="PF02720">
    <property type="entry name" value="DUF222"/>
    <property type="match status" value="2"/>
</dbReference>
<evidence type="ECO:0000259" key="2">
    <source>
        <dbReference type="Pfam" id="PF02720"/>
    </source>
</evidence>
<evidence type="ECO:0000313" key="3">
    <source>
        <dbReference type="EMBL" id="RYV50956.1"/>
    </source>
</evidence>
<evidence type="ECO:0000256" key="1">
    <source>
        <dbReference type="SAM" id="MobiDB-lite"/>
    </source>
</evidence>
<feature type="compositionally biased region" description="Pro residues" evidence="1">
    <location>
        <begin position="353"/>
        <end position="369"/>
    </location>
</feature>
<dbReference type="EMBL" id="SDWW01000023">
    <property type="protein sequence ID" value="RYV50956.1"/>
    <property type="molecule type" value="Genomic_DNA"/>
</dbReference>
<dbReference type="AlphaFoldDB" id="A0A4Q5MZ45"/>
<feature type="region of interest" description="Disordered" evidence="1">
    <location>
        <begin position="503"/>
        <end position="552"/>
    </location>
</feature>
<protein>
    <submittedName>
        <fullName evidence="3">HNH endonuclease</fullName>
    </submittedName>
</protein>
<keyword evidence="3" id="KW-0540">Nuclease</keyword>
<comment type="caution">
    <text evidence="3">The sequence shown here is derived from an EMBL/GenBank/DDBJ whole genome shotgun (WGS) entry which is preliminary data.</text>
</comment>
<feature type="domain" description="DUF222" evidence="2">
    <location>
        <begin position="376"/>
        <end position="451"/>
    </location>
</feature>
<dbReference type="InterPro" id="IPR003870">
    <property type="entry name" value="DUF222"/>
</dbReference>
<name>A0A4Q5MZ45_9MICO</name>
<accession>A0A4Q5MZ45</accession>
<feature type="region of interest" description="Disordered" evidence="1">
    <location>
        <begin position="1"/>
        <end position="40"/>
    </location>
</feature>
<dbReference type="RefSeq" id="WP_130102661.1">
    <property type="nucleotide sequence ID" value="NZ_SDWW01000023.1"/>
</dbReference>
<gene>
    <name evidence="3" type="ORF">EUA98_10630</name>
</gene>
<feature type="compositionally biased region" description="Polar residues" evidence="1">
    <location>
        <begin position="508"/>
        <end position="523"/>
    </location>
</feature>